<dbReference type="InterPro" id="IPR018357">
    <property type="entry name" value="Hexapep_transf_CS"/>
</dbReference>
<evidence type="ECO:0000256" key="3">
    <source>
        <dbReference type="ARBA" id="ARBA00022737"/>
    </source>
</evidence>
<dbReference type="SUPFAM" id="SSF51161">
    <property type="entry name" value="Trimeric LpxA-like enzymes"/>
    <property type="match status" value="1"/>
</dbReference>
<dbReference type="NCBIfam" id="TIGR03570">
    <property type="entry name" value="NeuD_NnaD"/>
    <property type="match status" value="1"/>
</dbReference>
<reference evidence="8 9" key="1">
    <citation type="submission" date="2018-06" db="EMBL/GenBank/DDBJ databases">
        <title>Freshwater and sediment microbial communities from various areas in North America, analyzing microbe dynamics in response to fracking.</title>
        <authorList>
            <person name="Lamendella R."/>
        </authorList>
    </citation>
    <scope>NUCLEOTIDE SEQUENCE [LARGE SCALE GENOMIC DNA]</scope>
    <source>
        <strain evidence="8 9">114J</strain>
    </source>
</reference>
<organism evidence="8 9">
    <name type="scientific">Marinobacter pelagius</name>
    <dbReference type="NCBI Taxonomy" id="379482"/>
    <lineage>
        <taxon>Bacteria</taxon>
        <taxon>Pseudomonadati</taxon>
        <taxon>Pseudomonadota</taxon>
        <taxon>Gammaproteobacteria</taxon>
        <taxon>Pseudomonadales</taxon>
        <taxon>Marinobacteraceae</taxon>
        <taxon>Marinobacter</taxon>
    </lineage>
</organism>
<gene>
    <name evidence="8" type="ORF">DET50_13612</name>
</gene>
<evidence type="ECO:0000259" key="7">
    <source>
        <dbReference type="Pfam" id="PF17836"/>
    </source>
</evidence>
<dbReference type="InterPro" id="IPR020019">
    <property type="entry name" value="AcTrfase_PglD-like"/>
</dbReference>
<feature type="binding site" evidence="6">
    <location>
        <position position="67"/>
    </location>
    <ligand>
        <name>substrate</name>
    </ligand>
</feature>
<dbReference type="GO" id="GO:0016746">
    <property type="term" value="F:acyltransferase activity"/>
    <property type="evidence" value="ECO:0007669"/>
    <property type="project" value="UniProtKB-KW"/>
</dbReference>
<dbReference type="RefSeq" id="WP_113864262.1">
    <property type="nucleotide sequence ID" value="NZ_QNRO01000036.1"/>
</dbReference>
<feature type="binding site" evidence="6">
    <location>
        <position position="143"/>
    </location>
    <ligand>
        <name>acetyl-CoA</name>
        <dbReference type="ChEBI" id="CHEBI:57288"/>
    </ligand>
</feature>
<keyword evidence="3" id="KW-0677">Repeat</keyword>
<sequence length="208" mass="21240">MRLAILGASGHGKVVADAATLSDWSEVVFFDDAWPNLTQNGPWRVAGGSRELMTQATQFDGVIVAIGNNRVRNARQRELKDAGLNVVSVIHPSAVISPHASIGVGAVIFAGAVINACARVGAGSIVNTGAVVEHDCSIGEYSHLSPNSVLAGGVSAGRMVWVGAGASIKQLVVLGDEVSVGMGSVVLNDVPAGQTVVGVPARLLNSQN</sequence>
<dbReference type="InterPro" id="IPR041561">
    <property type="entry name" value="PglD_N"/>
</dbReference>
<feature type="binding site" evidence="6">
    <location>
        <begin position="31"/>
        <end position="32"/>
    </location>
    <ligand>
        <name>substrate</name>
    </ligand>
</feature>
<evidence type="ECO:0000313" key="8">
    <source>
        <dbReference type="EMBL" id="RBP20325.1"/>
    </source>
</evidence>
<dbReference type="PANTHER" id="PTHR43300">
    <property type="entry name" value="ACETYLTRANSFERASE"/>
    <property type="match status" value="1"/>
</dbReference>
<dbReference type="Pfam" id="PF00132">
    <property type="entry name" value="Hexapep"/>
    <property type="match status" value="1"/>
</dbReference>
<evidence type="ECO:0000256" key="4">
    <source>
        <dbReference type="ARBA" id="ARBA00023315"/>
    </source>
</evidence>
<evidence type="ECO:0000256" key="5">
    <source>
        <dbReference type="PIRSR" id="PIRSR620019-1"/>
    </source>
</evidence>
<feature type="domain" description="PglD N-terminal" evidence="7">
    <location>
        <begin position="2"/>
        <end position="77"/>
    </location>
</feature>
<comment type="caution">
    <text evidence="8">The sequence shown here is derived from an EMBL/GenBank/DDBJ whole genome shotgun (WGS) entry which is preliminary data.</text>
</comment>
<dbReference type="Gene3D" id="2.160.10.10">
    <property type="entry name" value="Hexapeptide repeat proteins"/>
    <property type="match status" value="1"/>
</dbReference>
<evidence type="ECO:0000256" key="1">
    <source>
        <dbReference type="ARBA" id="ARBA00007274"/>
    </source>
</evidence>
<evidence type="ECO:0000256" key="6">
    <source>
        <dbReference type="PIRSR" id="PIRSR620019-2"/>
    </source>
</evidence>
<comment type="similarity">
    <text evidence="1">Belongs to the transferase hexapeptide repeat family.</text>
</comment>
<evidence type="ECO:0000313" key="9">
    <source>
        <dbReference type="Proteomes" id="UP000252995"/>
    </source>
</evidence>
<dbReference type="AlphaFoldDB" id="A0A366G2U2"/>
<name>A0A366G2U2_9GAMM</name>
<dbReference type="InterPro" id="IPR011004">
    <property type="entry name" value="Trimer_LpxA-like_sf"/>
</dbReference>
<keyword evidence="2 8" id="KW-0808">Transferase</keyword>
<accession>A0A366G2U2</accession>
<keyword evidence="4 8" id="KW-0012">Acyltransferase</keyword>
<dbReference type="EMBL" id="QNRO01000036">
    <property type="protein sequence ID" value="RBP20325.1"/>
    <property type="molecule type" value="Genomic_DNA"/>
</dbReference>
<dbReference type="Pfam" id="PF17836">
    <property type="entry name" value="PglD_N"/>
    <property type="match status" value="1"/>
</dbReference>
<dbReference type="InterPro" id="IPR001451">
    <property type="entry name" value="Hexapep"/>
</dbReference>
<dbReference type="CDD" id="cd03360">
    <property type="entry name" value="LbH_AT_putative"/>
    <property type="match status" value="1"/>
</dbReference>
<feature type="site" description="Increases basicity of active site His" evidence="5">
    <location>
        <position position="135"/>
    </location>
</feature>
<feature type="binding site" evidence="6">
    <location>
        <begin position="9"/>
        <end position="11"/>
    </location>
    <ligand>
        <name>substrate</name>
    </ligand>
</feature>
<dbReference type="OrthoDB" id="9794407at2"/>
<dbReference type="PROSITE" id="PS00101">
    <property type="entry name" value="HEXAPEP_TRANSFERASES"/>
    <property type="match status" value="1"/>
</dbReference>
<dbReference type="InterPro" id="IPR050179">
    <property type="entry name" value="Trans_hexapeptide_repeat"/>
</dbReference>
<evidence type="ECO:0000256" key="2">
    <source>
        <dbReference type="ARBA" id="ARBA00022679"/>
    </source>
</evidence>
<dbReference type="Proteomes" id="UP000252995">
    <property type="component" value="Unassembled WGS sequence"/>
</dbReference>
<feature type="active site" description="Proton acceptor" evidence="5">
    <location>
        <position position="134"/>
    </location>
</feature>
<protein>
    <submittedName>
        <fullName evidence="8">Sugar O-acyltransferase (Sialic acid O-acetyltransferase NeuD family)</fullName>
    </submittedName>
</protein>
<dbReference type="Gene3D" id="3.40.50.20">
    <property type="match status" value="1"/>
</dbReference>
<proteinExistence type="inferred from homology"/>
<dbReference type="PANTHER" id="PTHR43300:SF7">
    <property type="entry name" value="UDP-N-ACETYLBACILLOSAMINE N-ACETYLTRANSFERASE"/>
    <property type="match status" value="1"/>
</dbReference>